<protein>
    <submittedName>
        <fullName evidence="2">Uncharacterized protein</fullName>
    </submittedName>
</protein>
<organism evidence="2 3">
    <name type="scientific">Caerostris extrusa</name>
    <name type="common">Bark spider</name>
    <name type="synonym">Caerostris bankana</name>
    <dbReference type="NCBI Taxonomy" id="172846"/>
    <lineage>
        <taxon>Eukaryota</taxon>
        <taxon>Metazoa</taxon>
        <taxon>Ecdysozoa</taxon>
        <taxon>Arthropoda</taxon>
        <taxon>Chelicerata</taxon>
        <taxon>Arachnida</taxon>
        <taxon>Araneae</taxon>
        <taxon>Araneomorphae</taxon>
        <taxon>Entelegynae</taxon>
        <taxon>Araneoidea</taxon>
        <taxon>Araneidae</taxon>
        <taxon>Caerostris</taxon>
    </lineage>
</organism>
<evidence type="ECO:0000313" key="3">
    <source>
        <dbReference type="Proteomes" id="UP001054945"/>
    </source>
</evidence>
<gene>
    <name evidence="2" type="ORF">CEXT_759071</name>
</gene>
<feature type="region of interest" description="Disordered" evidence="1">
    <location>
        <begin position="139"/>
        <end position="252"/>
    </location>
</feature>
<accession>A0AAV4NKK0</accession>
<proteinExistence type="predicted"/>
<feature type="compositionally biased region" description="Polar residues" evidence="1">
    <location>
        <begin position="184"/>
        <end position="195"/>
    </location>
</feature>
<feature type="compositionally biased region" description="Polar residues" evidence="1">
    <location>
        <begin position="148"/>
        <end position="157"/>
    </location>
</feature>
<evidence type="ECO:0000256" key="1">
    <source>
        <dbReference type="SAM" id="MobiDB-lite"/>
    </source>
</evidence>
<comment type="caution">
    <text evidence="2">The sequence shown here is derived from an EMBL/GenBank/DDBJ whole genome shotgun (WGS) entry which is preliminary data.</text>
</comment>
<name>A0AAV4NKK0_CAEEX</name>
<keyword evidence="3" id="KW-1185">Reference proteome</keyword>
<dbReference type="EMBL" id="BPLR01021046">
    <property type="protein sequence ID" value="GIX85315.1"/>
    <property type="molecule type" value="Genomic_DNA"/>
</dbReference>
<dbReference type="AlphaFoldDB" id="A0AAV4NKK0"/>
<evidence type="ECO:0000313" key="2">
    <source>
        <dbReference type="EMBL" id="GIX85315.1"/>
    </source>
</evidence>
<reference evidence="2 3" key="1">
    <citation type="submission" date="2021-06" db="EMBL/GenBank/DDBJ databases">
        <title>Caerostris extrusa draft genome.</title>
        <authorList>
            <person name="Kono N."/>
            <person name="Arakawa K."/>
        </authorList>
    </citation>
    <scope>NUCLEOTIDE SEQUENCE [LARGE SCALE GENOMIC DNA]</scope>
</reference>
<sequence>MDITNSLLSLKLSAECGFKNATKNEEILSTSSDLGERMNVIEICCHASDPEKPFIHFDRKVQGASTVSKKQSYSVRKVQGALPGTKKQFFSVARKVKAALSESEKQFFSVARKVNAALSESEKQSFSDAGKVKIPRKQSLPAAGKVQGASSVPQKQSLPAAGKVRGASSVPQKESLAAAGKVQGASSVPEKQSMPTAGKVRGASSVPQKESLAAAGKVRGASSVPEKQSMPAAGKVQDTSLVPEEQSYPNKEIVPQVQKNDGTIETFKLDDFTRSIEINAVSKLNFQLFTAEYLEEMMKVIRGSWREDNCDYHTNYRLFANILETIGEYITDLHSSVCTLVKDLVMVGLRSQRRRKLQRLTISNSLSVTKHLRKSKECIDLGSRHMDFLIKKTDGLHNLDSVNDPPEPGVSKEKYLVLIGYRATMRAIYHMYKFYCLAFEDAFNVRACCERYFAEF</sequence>
<dbReference type="Proteomes" id="UP001054945">
    <property type="component" value="Unassembled WGS sequence"/>
</dbReference>